<dbReference type="AlphaFoldDB" id="A0AA41SHN2"/>
<reference evidence="1" key="1">
    <citation type="submission" date="2022-03" db="EMBL/GenBank/DDBJ databases">
        <title>A functionally conserved STORR gene fusion in Papaver species that diverged 16.8 million years ago.</title>
        <authorList>
            <person name="Catania T."/>
        </authorList>
    </citation>
    <scope>NUCLEOTIDE SEQUENCE</scope>
    <source>
        <strain evidence="1">S-191538</strain>
    </source>
</reference>
<evidence type="ECO:0000313" key="2">
    <source>
        <dbReference type="Proteomes" id="UP001177140"/>
    </source>
</evidence>
<feature type="non-terminal residue" evidence="1">
    <location>
        <position position="156"/>
    </location>
</feature>
<dbReference type="Proteomes" id="UP001177140">
    <property type="component" value="Unassembled WGS sequence"/>
</dbReference>
<name>A0AA41SHN2_PAPNU</name>
<organism evidence="1 2">
    <name type="scientific">Papaver nudicaule</name>
    <name type="common">Iceland poppy</name>
    <dbReference type="NCBI Taxonomy" id="74823"/>
    <lineage>
        <taxon>Eukaryota</taxon>
        <taxon>Viridiplantae</taxon>
        <taxon>Streptophyta</taxon>
        <taxon>Embryophyta</taxon>
        <taxon>Tracheophyta</taxon>
        <taxon>Spermatophyta</taxon>
        <taxon>Magnoliopsida</taxon>
        <taxon>Ranunculales</taxon>
        <taxon>Papaveraceae</taxon>
        <taxon>Papaveroideae</taxon>
        <taxon>Papaver</taxon>
    </lineage>
</organism>
<gene>
    <name evidence="1" type="ORF">MKW94_030597</name>
</gene>
<proteinExistence type="predicted"/>
<feature type="non-terminal residue" evidence="1">
    <location>
        <position position="1"/>
    </location>
</feature>
<sequence length="156" mass="17647">DRYWIKDCILTSPPCMNTSISSDSNSKSSIGHKNSMVYILFDGGHIGYNDYLLLFCHPGGKEWKRHPLNASEEPKKMFFLKNKLHVMCAKFVCLELEVQGGSGIDADETLAVDHFLVSTERIVVYGAAGGCVSGYKEVYLESFGEVFRIHKWYILR</sequence>
<keyword evidence="2" id="KW-1185">Reference proteome</keyword>
<accession>A0AA41SHN2</accession>
<protein>
    <submittedName>
        <fullName evidence="1">Uncharacterized protein</fullName>
    </submittedName>
</protein>
<dbReference type="EMBL" id="JAJJMA010148289">
    <property type="protein sequence ID" value="MCL7034673.1"/>
    <property type="molecule type" value="Genomic_DNA"/>
</dbReference>
<evidence type="ECO:0000313" key="1">
    <source>
        <dbReference type="EMBL" id="MCL7034673.1"/>
    </source>
</evidence>
<comment type="caution">
    <text evidence="1">The sequence shown here is derived from an EMBL/GenBank/DDBJ whole genome shotgun (WGS) entry which is preliminary data.</text>
</comment>